<organism evidence="1 2">
    <name type="scientific">Vespula pensylvanica</name>
    <name type="common">Western yellow jacket</name>
    <name type="synonym">Wasp</name>
    <dbReference type="NCBI Taxonomy" id="30213"/>
    <lineage>
        <taxon>Eukaryota</taxon>
        <taxon>Metazoa</taxon>
        <taxon>Ecdysozoa</taxon>
        <taxon>Arthropoda</taxon>
        <taxon>Hexapoda</taxon>
        <taxon>Insecta</taxon>
        <taxon>Pterygota</taxon>
        <taxon>Neoptera</taxon>
        <taxon>Endopterygota</taxon>
        <taxon>Hymenoptera</taxon>
        <taxon>Apocrita</taxon>
        <taxon>Aculeata</taxon>
        <taxon>Vespoidea</taxon>
        <taxon>Vespidae</taxon>
        <taxon>Vespinae</taxon>
        <taxon>Vespula</taxon>
    </lineage>
</organism>
<name>A0A834P2M8_VESPE</name>
<dbReference type="Proteomes" id="UP000600918">
    <property type="component" value="Unassembled WGS sequence"/>
</dbReference>
<reference evidence="1" key="1">
    <citation type="journal article" date="2020" name="G3 (Bethesda)">
        <title>High-Quality Assemblies for Three Invasive Social Wasps from the &lt;i&gt;Vespula&lt;/i&gt; Genus.</title>
        <authorList>
            <person name="Harrop T.W.R."/>
            <person name="Guhlin J."/>
            <person name="McLaughlin G.M."/>
            <person name="Permina E."/>
            <person name="Stockwell P."/>
            <person name="Gilligan J."/>
            <person name="Le Lec M.F."/>
            <person name="Gruber M.A.M."/>
            <person name="Quinn O."/>
            <person name="Lovegrove M."/>
            <person name="Duncan E.J."/>
            <person name="Remnant E.J."/>
            <person name="Van Eeckhoven J."/>
            <person name="Graham B."/>
            <person name="Knapp R.A."/>
            <person name="Langford K.W."/>
            <person name="Kronenberg Z."/>
            <person name="Press M.O."/>
            <person name="Eacker S.M."/>
            <person name="Wilson-Rankin E.E."/>
            <person name="Purcell J."/>
            <person name="Lester P.J."/>
            <person name="Dearden P.K."/>
        </authorList>
    </citation>
    <scope>NUCLEOTIDE SEQUENCE</scope>
    <source>
        <strain evidence="1">Volc-1</strain>
    </source>
</reference>
<proteinExistence type="predicted"/>
<dbReference type="AlphaFoldDB" id="A0A834P2M8"/>
<gene>
    <name evidence="1" type="ORF">H0235_008191</name>
</gene>
<accession>A0A834P2M8</accession>
<dbReference type="EMBL" id="JACSDY010000006">
    <property type="protein sequence ID" value="KAF7425753.1"/>
    <property type="molecule type" value="Genomic_DNA"/>
</dbReference>
<comment type="caution">
    <text evidence="1">The sequence shown here is derived from an EMBL/GenBank/DDBJ whole genome shotgun (WGS) entry which is preliminary data.</text>
</comment>
<keyword evidence="2" id="KW-1185">Reference proteome</keyword>
<evidence type="ECO:0000313" key="2">
    <source>
        <dbReference type="Proteomes" id="UP000600918"/>
    </source>
</evidence>
<sequence length="131" mass="14509">MSKKLIQDVVPGTSTEVDHLTSLVASRVSLVMYLRSRSQETSSTESVVALVKLYLANKACRVNTSEVSKNIETATAVKLERANGQKHWTMAPFRPFKEQFPEAHGVLRRYAETVNSISKSTSALLFGHLLS</sequence>
<protein>
    <submittedName>
        <fullName evidence="1">Uncharacterized protein</fullName>
    </submittedName>
</protein>
<evidence type="ECO:0000313" key="1">
    <source>
        <dbReference type="EMBL" id="KAF7425753.1"/>
    </source>
</evidence>